<reference evidence="2" key="1">
    <citation type="submission" date="2013-02" db="EMBL/GenBank/DDBJ databases">
        <authorList>
            <consortium name="The Broad Institute Genome Sequencing Platform"/>
            <person name="Cuomo C."/>
            <person name="Becnel J."/>
            <person name="Sanscrainte N."/>
            <person name="Walker B."/>
            <person name="Young S.K."/>
            <person name="Zeng Q."/>
            <person name="Gargeya S."/>
            <person name="Fitzgerald M."/>
            <person name="Haas B."/>
            <person name="Abouelleil A."/>
            <person name="Alvarado L."/>
            <person name="Arachchi H.M."/>
            <person name="Berlin A.M."/>
            <person name="Chapman S.B."/>
            <person name="Dewar J."/>
            <person name="Goldberg J."/>
            <person name="Griggs A."/>
            <person name="Gujja S."/>
            <person name="Hansen M."/>
            <person name="Howarth C."/>
            <person name="Imamovic A."/>
            <person name="Larimer J."/>
            <person name="McCowan C."/>
            <person name="Murphy C."/>
            <person name="Neiman D."/>
            <person name="Pearson M."/>
            <person name="Priest M."/>
            <person name="Roberts A."/>
            <person name="Saif S."/>
            <person name="Shea T."/>
            <person name="Sisk P."/>
            <person name="Sykes S."/>
            <person name="Wortman J."/>
            <person name="Nusbaum C."/>
            <person name="Birren B."/>
        </authorList>
    </citation>
    <scope>NUCLEOTIDE SEQUENCE [LARGE SCALE GENOMIC DNA]</scope>
    <source>
        <strain evidence="2">PRA339</strain>
    </source>
</reference>
<reference evidence="1 2" key="2">
    <citation type="submission" date="2014-03" db="EMBL/GenBank/DDBJ databases">
        <title>The Genome Sequence of Anncaliia algerae insect isolate PRA339.</title>
        <authorList>
            <consortium name="The Broad Institute Genome Sequencing Platform"/>
            <consortium name="The Broad Institute Genome Sequencing Center for Infectious Disease"/>
            <person name="Cuomo C."/>
            <person name="Becnel J."/>
            <person name="Sanscrainte N."/>
            <person name="Walker B."/>
            <person name="Young S.K."/>
            <person name="Zeng Q."/>
            <person name="Gargeya S."/>
            <person name="Fitzgerald M."/>
            <person name="Haas B."/>
            <person name="Abouelleil A."/>
            <person name="Alvarado L."/>
            <person name="Arachchi H.M."/>
            <person name="Berlin A.M."/>
            <person name="Chapman S.B."/>
            <person name="Dewar J."/>
            <person name="Goldberg J."/>
            <person name="Griggs A."/>
            <person name="Gujja S."/>
            <person name="Hansen M."/>
            <person name="Howarth C."/>
            <person name="Imamovic A."/>
            <person name="Larimer J."/>
            <person name="McCowan C."/>
            <person name="Murphy C."/>
            <person name="Neiman D."/>
            <person name="Pearson M."/>
            <person name="Priest M."/>
            <person name="Roberts A."/>
            <person name="Saif S."/>
            <person name="Shea T."/>
            <person name="Sisk P."/>
            <person name="Sykes S."/>
            <person name="Wortman J."/>
            <person name="Nusbaum C."/>
            <person name="Birren B."/>
        </authorList>
    </citation>
    <scope>NUCLEOTIDE SEQUENCE [LARGE SCALE GENOMIC DNA]</scope>
    <source>
        <strain evidence="1 2">PRA339</strain>
    </source>
</reference>
<dbReference type="HOGENOM" id="CLU_2605557_0_0_1"/>
<dbReference type="AlphaFoldDB" id="A0A059F3R2"/>
<evidence type="ECO:0000313" key="1">
    <source>
        <dbReference type="EMBL" id="KCZ81850.1"/>
    </source>
</evidence>
<keyword evidence="2" id="KW-1185">Reference proteome</keyword>
<gene>
    <name evidence="1" type="ORF">H312_00749</name>
</gene>
<evidence type="ECO:0000313" key="2">
    <source>
        <dbReference type="Proteomes" id="UP000030655"/>
    </source>
</evidence>
<dbReference type="OrthoDB" id="2199195at2759"/>
<protein>
    <submittedName>
        <fullName evidence="1">Uncharacterized protein</fullName>
    </submittedName>
</protein>
<organism evidence="1 2">
    <name type="scientific">Anncaliia algerae PRA339</name>
    <dbReference type="NCBI Taxonomy" id="1288291"/>
    <lineage>
        <taxon>Eukaryota</taxon>
        <taxon>Fungi</taxon>
        <taxon>Fungi incertae sedis</taxon>
        <taxon>Microsporidia</taxon>
        <taxon>Tubulinosematoidea</taxon>
        <taxon>Tubulinosematidae</taxon>
        <taxon>Anncaliia</taxon>
    </lineage>
</organism>
<accession>A0A059F3R2</accession>
<proteinExistence type="predicted"/>
<sequence>MFKRGMELRTIKRMLFIMEGEDGFEQRSLRSKMTEVIKNSSREIQDNFYDSGIENKLARDWDSFKKHIEEFCSEKVLLP</sequence>
<dbReference type="Proteomes" id="UP000030655">
    <property type="component" value="Unassembled WGS sequence"/>
</dbReference>
<name>A0A059F3R2_9MICR</name>
<dbReference type="VEuPathDB" id="MicrosporidiaDB:H312_00749"/>
<dbReference type="EMBL" id="KK365136">
    <property type="protein sequence ID" value="KCZ81850.1"/>
    <property type="molecule type" value="Genomic_DNA"/>
</dbReference>